<organism evidence="2">
    <name type="scientific">Candidatus Enterococcus dunnyi</name>
    <dbReference type="NCBI Taxonomy" id="1834192"/>
    <lineage>
        <taxon>Bacteria</taxon>
        <taxon>Bacillati</taxon>
        <taxon>Bacillota</taxon>
        <taxon>Bacilli</taxon>
        <taxon>Lactobacillales</taxon>
        <taxon>Enterococcaceae</taxon>
        <taxon>Enterococcus</taxon>
    </lineage>
</organism>
<evidence type="ECO:0000313" key="2">
    <source>
        <dbReference type="EMBL" id="OUZ32907.1"/>
    </source>
</evidence>
<dbReference type="RefSeq" id="WP_087640740.1">
    <property type="nucleotide sequence ID" value="NZ_CP147246.1"/>
</dbReference>
<evidence type="ECO:0000313" key="3">
    <source>
        <dbReference type="EMBL" id="WYJ93960.1"/>
    </source>
</evidence>
<sequence length="118" mass="13597">MILVKRIVRSIVVFFKKNKLVGQVVKSLIFTVLLLFLLGGLIYFQVSLLSHPSELDQTPKEEDVLFQSTDFTEVDRQLLLETKRVQGEGTNLSSFLKQIENCIDNLEIFFNGYFLPIK</sequence>
<feature type="transmembrane region" description="Helical" evidence="1">
    <location>
        <begin position="20"/>
        <end position="44"/>
    </location>
</feature>
<accession>A0A200J8F5</accession>
<reference evidence="3" key="3">
    <citation type="submission" date="2024-03" db="EMBL/GenBank/DDBJ databases">
        <title>The Genome Sequence of Enterococcus sp. DIV0238c.</title>
        <authorList>
            <consortium name="The Broad Institute Genomics Platform"/>
            <consortium name="The Broad Institute Microbial Omics Core"/>
            <consortium name="The Broad Institute Genomic Center for Infectious Diseases"/>
            <person name="Earl A."/>
            <person name="Manson A."/>
            <person name="Gilmore M."/>
            <person name="Schwartman J."/>
            <person name="Shea T."/>
            <person name="Abouelleil A."/>
            <person name="Cao P."/>
            <person name="Chapman S."/>
            <person name="Cusick C."/>
            <person name="Young S."/>
            <person name="Neafsey D."/>
            <person name="Nusbaum C."/>
            <person name="Birren B."/>
        </authorList>
    </citation>
    <scope>NUCLEOTIDE SEQUENCE</scope>
    <source>
        <strain evidence="3">9D6_DIV0238</strain>
    </source>
</reference>
<keyword evidence="1" id="KW-0812">Transmembrane</keyword>
<proteinExistence type="predicted"/>
<evidence type="ECO:0000256" key="1">
    <source>
        <dbReference type="SAM" id="Phobius"/>
    </source>
</evidence>
<reference evidence="2" key="1">
    <citation type="submission" date="2017-05" db="EMBL/GenBank/DDBJ databases">
        <title>The Genome Sequence of Enterococcus sp. 9D6_DIV0238.</title>
        <authorList>
            <consortium name="The Broad Institute Genomics Platform"/>
            <consortium name="The Broad Institute Genomic Center for Infectious Diseases"/>
            <person name="Earl A."/>
            <person name="Manson A."/>
            <person name="Schwartman J."/>
            <person name="Gilmore M."/>
            <person name="Abouelleil A."/>
            <person name="Cao P."/>
            <person name="Chapman S."/>
            <person name="Cusick C."/>
            <person name="Shea T."/>
            <person name="Young S."/>
            <person name="Neafsey D."/>
            <person name="Nusbaum C."/>
            <person name="Birren B."/>
        </authorList>
    </citation>
    <scope>NUCLEOTIDE SEQUENCE [LARGE SCALE GENOMIC DNA]</scope>
    <source>
        <strain evidence="2">9D6_DIV0238</strain>
    </source>
</reference>
<evidence type="ECO:0000313" key="4">
    <source>
        <dbReference type="Proteomes" id="UP000196151"/>
    </source>
</evidence>
<reference evidence="3" key="2">
    <citation type="submission" date="2017-05" db="EMBL/GenBank/DDBJ databases">
        <authorList>
            <consortium name="The Broad Institute Genomics Platform"/>
            <consortium name="The Broad Institute Genomic Center for Infectious Diseases"/>
            <person name="Earl A."/>
            <person name="Manson A."/>
            <person name="Schwartman J."/>
            <person name="Gilmore M."/>
            <person name="Abouelleil A."/>
            <person name="Cao P."/>
            <person name="Chapman S."/>
            <person name="Cusick C."/>
            <person name="Shea T."/>
            <person name="Young S."/>
            <person name="Neafsey D."/>
            <person name="Nusbaum C."/>
            <person name="Birren B."/>
        </authorList>
    </citation>
    <scope>NUCLEOTIDE SEQUENCE</scope>
    <source>
        <strain evidence="3">9D6_DIV0238</strain>
    </source>
</reference>
<keyword evidence="1" id="KW-0472">Membrane</keyword>
<keyword evidence="4" id="KW-1185">Reference proteome</keyword>
<dbReference type="EMBL" id="NIBQ01000002">
    <property type="protein sequence ID" value="OUZ32907.1"/>
    <property type="molecule type" value="Genomic_DNA"/>
</dbReference>
<keyword evidence="1" id="KW-1133">Transmembrane helix</keyword>
<name>A0A200J8F5_9ENTE</name>
<dbReference type="Proteomes" id="UP000196151">
    <property type="component" value="Chromosome"/>
</dbReference>
<protein>
    <submittedName>
        <fullName evidence="2">Uncharacterized protein</fullName>
    </submittedName>
</protein>
<dbReference type="AlphaFoldDB" id="A0A200J8F5"/>
<dbReference type="EMBL" id="CP147246">
    <property type="protein sequence ID" value="WYJ93960.1"/>
    <property type="molecule type" value="Genomic_DNA"/>
</dbReference>
<gene>
    <name evidence="3" type="ORF">A5889_001462</name>
    <name evidence="2" type="ORF">A5889_001616</name>
</gene>